<dbReference type="SUPFAM" id="SSF48498">
    <property type="entry name" value="Tetracyclin repressor-like, C-terminal domain"/>
    <property type="match status" value="1"/>
</dbReference>
<keyword evidence="7" id="KW-1185">Reference proteome</keyword>
<evidence type="ECO:0000256" key="3">
    <source>
        <dbReference type="ARBA" id="ARBA00023163"/>
    </source>
</evidence>
<dbReference type="SUPFAM" id="SSF46689">
    <property type="entry name" value="Homeodomain-like"/>
    <property type="match status" value="1"/>
</dbReference>
<evidence type="ECO:0000256" key="1">
    <source>
        <dbReference type="ARBA" id="ARBA00023015"/>
    </source>
</evidence>
<gene>
    <name evidence="6" type="ORF">F1189_25920</name>
</gene>
<dbReference type="InterPro" id="IPR001647">
    <property type="entry name" value="HTH_TetR"/>
</dbReference>
<dbReference type="Gene3D" id="1.10.10.60">
    <property type="entry name" value="Homeodomain-like"/>
    <property type="match status" value="1"/>
</dbReference>
<evidence type="ECO:0000259" key="5">
    <source>
        <dbReference type="PROSITE" id="PS50977"/>
    </source>
</evidence>
<evidence type="ECO:0000256" key="2">
    <source>
        <dbReference type="ARBA" id="ARBA00023125"/>
    </source>
</evidence>
<feature type="domain" description="HTH tetR-type" evidence="5">
    <location>
        <begin position="14"/>
        <end position="74"/>
    </location>
</feature>
<evidence type="ECO:0000256" key="4">
    <source>
        <dbReference type="PROSITE-ProRule" id="PRU00335"/>
    </source>
</evidence>
<keyword evidence="2 4" id="KW-0238">DNA-binding</keyword>
<dbReference type="Proteomes" id="UP000325255">
    <property type="component" value="Unassembled WGS sequence"/>
</dbReference>
<dbReference type="InterPro" id="IPR050109">
    <property type="entry name" value="HTH-type_TetR-like_transc_reg"/>
</dbReference>
<keyword evidence="1" id="KW-0805">Transcription regulation</keyword>
<evidence type="ECO:0000313" key="6">
    <source>
        <dbReference type="EMBL" id="KAA5609069.1"/>
    </source>
</evidence>
<dbReference type="InterPro" id="IPR011075">
    <property type="entry name" value="TetR_C"/>
</dbReference>
<dbReference type="GO" id="GO:0000976">
    <property type="term" value="F:transcription cis-regulatory region binding"/>
    <property type="evidence" value="ECO:0007669"/>
    <property type="project" value="TreeGrafter"/>
</dbReference>
<reference evidence="6 7" key="1">
    <citation type="submission" date="2019-09" db="EMBL/GenBank/DDBJ databases">
        <title>Genome sequence of Rhodovastum atsumiense, a diverse member of the Acetobacteraceae family of non-sulfur purple photosynthetic bacteria.</title>
        <authorList>
            <person name="Meyer T."/>
            <person name="Kyndt J."/>
        </authorList>
    </citation>
    <scope>NUCLEOTIDE SEQUENCE [LARGE SCALE GENOMIC DNA]</scope>
    <source>
        <strain evidence="6 7">DSM 21279</strain>
    </source>
</reference>
<evidence type="ECO:0000313" key="7">
    <source>
        <dbReference type="Proteomes" id="UP000325255"/>
    </source>
</evidence>
<dbReference type="PANTHER" id="PTHR30055">
    <property type="entry name" value="HTH-TYPE TRANSCRIPTIONAL REGULATOR RUTR"/>
    <property type="match status" value="1"/>
</dbReference>
<dbReference type="RefSeq" id="WP_150044329.1">
    <property type="nucleotide sequence ID" value="NZ_OW485601.1"/>
</dbReference>
<sequence>MVVKDGIRPGGRSARVQAAVHAATRELLARMDRAELTIPMIAAAAGVTPSTIYRRWHDLPSLLADVAVARLRPDAEPARTGTLRGDLDAWLEQYVDEICSAPGRAMTADALACDPRDRNAGSCAAYIRQQLEAIVGRAAERGEPVPGLDALMDHVVAPVVYRIVFGHETVAPAFWRGLLDRVLAETKR</sequence>
<dbReference type="OrthoDB" id="9796019at2"/>
<dbReference type="PANTHER" id="PTHR30055:SF148">
    <property type="entry name" value="TETR-FAMILY TRANSCRIPTIONAL REGULATOR"/>
    <property type="match status" value="1"/>
</dbReference>
<keyword evidence="3" id="KW-0804">Transcription</keyword>
<dbReference type="PROSITE" id="PS50977">
    <property type="entry name" value="HTH_TETR_2"/>
    <property type="match status" value="1"/>
</dbReference>
<dbReference type="EMBL" id="VWPK01000060">
    <property type="protein sequence ID" value="KAA5609069.1"/>
    <property type="molecule type" value="Genomic_DNA"/>
</dbReference>
<organism evidence="6 7">
    <name type="scientific">Rhodovastum atsumiense</name>
    <dbReference type="NCBI Taxonomy" id="504468"/>
    <lineage>
        <taxon>Bacteria</taxon>
        <taxon>Pseudomonadati</taxon>
        <taxon>Pseudomonadota</taxon>
        <taxon>Alphaproteobacteria</taxon>
        <taxon>Acetobacterales</taxon>
        <taxon>Acetobacteraceae</taxon>
        <taxon>Rhodovastum</taxon>
    </lineage>
</organism>
<dbReference type="AlphaFoldDB" id="A0A5M6IMI7"/>
<name>A0A5M6IMI7_9PROT</name>
<dbReference type="Gene3D" id="1.10.357.10">
    <property type="entry name" value="Tetracycline Repressor, domain 2"/>
    <property type="match status" value="1"/>
</dbReference>
<accession>A0A5M6IMI7</accession>
<dbReference type="Pfam" id="PF16859">
    <property type="entry name" value="TetR_C_11"/>
    <property type="match status" value="1"/>
</dbReference>
<dbReference type="Pfam" id="PF00440">
    <property type="entry name" value="TetR_N"/>
    <property type="match status" value="1"/>
</dbReference>
<feature type="DNA-binding region" description="H-T-H motif" evidence="4">
    <location>
        <begin position="37"/>
        <end position="56"/>
    </location>
</feature>
<dbReference type="InterPro" id="IPR009057">
    <property type="entry name" value="Homeodomain-like_sf"/>
</dbReference>
<proteinExistence type="predicted"/>
<dbReference type="GO" id="GO:0003700">
    <property type="term" value="F:DNA-binding transcription factor activity"/>
    <property type="evidence" value="ECO:0007669"/>
    <property type="project" value="TreeGrafter"/>
</dbReference>
<dbReference type="InterPro" id="IPR036271">
    <property type="entry name" value="Tet_transcr_reg_TetR-rel_C_sf"/>
</dbReference>
<comment type="caution">
    <text evidence="6">The sequence shown here is derived from an EMBL/GenBank/DDBJ whole genome shotgun (WGS) entry which is preliminary data.</text>
</comment>
<protein>
    <submittedName>
        <fullName evidence="6">TetR/AcrR family transcriptional regulator</fullName>
    </submittedName>
</protein>